<dbReference type="GO" id="GO:0030145">
    <property type="term" value="F:manganese ion binding"/>
    <property type="evidence" value="ECO:0007669"/>
    <property type="project" value="TreeGrafter"/>
</dbReference>
<comment type="pathway">
    <text evidence="1">Nitrogen metabolism; urea cycle; L-ornithine and urea from L-arginine: step 1/1.</text>
</comment>
<dbReference type="PANTHER" id="PTHR43782">
    <property type="entry name" value="ARGINASE"/>
    <property type="match status" value="1"/>
</dbReference>
<keyword evidence="7 8" id="KW-0464">Manganese</keyword>
<keyword evidence="6 8" id="KW-0378">Hydrolase</keyword>
<sequence>MSRPLHRYISNPPSLGLVLASISGGGPTTGTQHGPSTILSSGLLDLLRPHFTDISISEIHSPITTSNTSAMVSTTAHHIFHHVHAHTLHNRLPLTLGGCHTSAIGTLTATTAALAQRPAVICLDAHLALNTPATSPSGNLNGMPLAYATGVARPKNNYDPESPFGWITEQSMVDVNRLVYIGTRDVDPGEMAVVREYGIKVFGMEEVRAHGIEKIMDAVFSYIGLGTPVHLSVNVDALDPRWAPCTGNPVAGGLSLEEGMCVMRRVRESGNLIAMDLVEVDPTGAGEDEVEETVRSVKLLIQNALVWTR</sequence>
<gene>
    <name evidence="9" type="ORF">ASPCADRAFT_203984</name>
</gene>
<dbReference type="InterPro" id="IPR014033">
    <property type="entry name" value="Arginase"/>
</dbReference>
<dbReference type="InterPro" id="IPR006035">
    <property type="entry name" value="Ureohydrolase"/>
</dbReference>
<evidence type="ECO:0000256" key="6">
    <source>
        <dbReference type="ARBA" id="ARBA00022801"/>
    </source>
</evidence>
<keyword evidence="5 8" id="KW-0479">Metal-binding</keyword>
<dbReference type="Proteomes" id="UP000188318">
    <property type="component" value="Unassembled WGS sequence"/>
</dbReference>
<name>A0A1R3RZZ7_ASPC5</name>
<dbReference type="OrthoDB" id="9992747at2759"/>
<accession>A0A1R3RZZ7</accession>
<keyword evidence="4 8" id="KW-0056">Arginine metabolism</keyword>
<comment type="catalytic activity">
    <reaction evidence="8">
        <text>L-arginine + H2O = urea + L-ornithine</text>
        <dbReference type="Rhea" id="RHEA:20569"/>
        <dbReference type="ChEBI" id="CHEBI:15377"/>
        <dbReference type="ChEBI" id="CHEBI:16199"/>
        <dbReference type="ChEBI" id="CHEBI:32682"/>
        <dbReference type="ChEBI" id="CHEBI:46911"/>
        <dbReference type="EC" id="3.5.3.1"/>
    </reaction>
</comment>
<dbReference type="GO" id="GO:0006525">
    <property type="term" value="P:arginine metabolic process"/>
    <property type="evidence" value="ECO:0007669"/>
    <property type="project" value="UniProtKB-KW"/>
</dbReference>
<dbReference type="AlphaFoldDB" id="A0A1R3RZZ7"/>
<evidence type="ECO:0000256" key="7">
    <source>
        <dbReference type="ARBA" id="ARBA00023211"/>
    </source>
</evidence>
<organism evidence="9 10">
    <name type="scientific">Aspergillus carbonarius (strain ITEM 5010)</name>
    <dbReference type="NCBI Taxonomy" id="602072"/>
    <lineage>
        <taxon>Eukaryota</taxon>
        <taxon>Fungi</taxon>
        <taxon>Dikarya</taxon>
        <taxon>Ascomycota</taxon>
        <taxon>Pezizomycotina</taxon>
        <taxon>Eurotiomycetes</taxon>
        <taxon>Eurotiomycetidae</taxon>
        <taxon>Eurotiales</taxon>
        <taxon>Aspergillaceae</taxon>
        <taxon>Aspergillus</taxon>
        <taxon>Aspergillus subgen. Circumdati</taxon>
    </lineage>
</organism>
<proteinExistence type="inferred from homology"/>
<dbReference type="PANTHER" id="PTHR43782:SF3">
    <property type="entry name" value="ARGINASE"/>
    <property type="match status" value="1"/>
</dbReference>
<reference evidence="10" key="1">
    <citation type="journal article" date="2017" name="Genome Biol.">
        <title>Comparative genomics reveals high biological diversity and specific adaptations in the industrially and medically important fungal genus Aspergillus.</title>
        <authorList>
            <person name="de Vries R.P."/>
            <person name="Riley R."/>
            <person name="Wiebenga A."/>
            <person name="Aguilar-Osorio G."/>
            <person name="Amillis S."/>
            <person name="Uchima C.A."/>
            <person name="Anderluh G."/>
            <person name="Asadollahi M."/>
            <person name="Askin M."/>
            <person name="Barry K."/>
            <person name="Battaglia E."/>
            <person name="Bayram O."/>
            <person name="Benocci T."/>
            <person name="Braus-Stromeyer S.A."/>
            <person name="Caldana C."/>
            <person name="Canovas D."/>
            <person name="Cerqueira G.C."/>
            <person name="Chen F."/>
            <person name="Chen W."/>
            <person name="Choi C."/>
            <person name="Clum A."/>
            <person name="Dos Santos R.A."/>
            <person name="Damasio A.R."/>
            <person name="Diallinas G."/>
            <person name="Emri T."/>
            <person name="Fekete E."/>
            <person name="Flipphi M."/>
            <person name="Freyberg S."/>
            <person name="Gallo A."/>
            <person name="Gournas C."/>
            <person name="Habgood R."/>
            <person name="Hainaut M."/>
            <person name="Harispe M.L."/>
            <person name="Henrissat B."/>
            <person name="Hilden K.S."/>
            <person name="Hope R."/>
            <person name="Hossain A."/>
            <person name="Karabika E."/>
            <person name="Karaffa L."/>
            <person name="Karanyi Z."/>
            <person name="Krasevec N."/>
            <person name="Kuo A."/>
            <person name="Kusch H."/>
            <person name="LaButti K."/>
            <person name="Lagendijk E.L."/>
            <person name="Lapidus A."/>
            <person name="Levasseur A."/>
            <person name="Lindquist E."/>
            <person name="Lipzen A."/>
            <person name="Logrieco A.F."/>
            <person name="MacCabe A."/>
            <person name="Maekelae M.R."/>
            <person name="Malavazi I."/>
            <person name="Melin P."/>
            <person name="Meyer V."/>
            <person name="Mielnichuk N."/>
            <person name="Miskei M."/>
            <person name="Molnar A.P."/>
            <person name="Mule G."/>
            <person name="Ngan C.Y."/>
            <person name="Orejas M."/>
            <person name="Orosz E."/>
            <person name="Ouedraogo J.P."/>
            <person name="Overkamp K.M."/>
            <person name="Park H.-S."/>
            <person name="Perrone G."/>
            <person name="Piumi F."/>
            <person name="Punt P.J."/>
            <person name="Ram A.F."/>
            <person name="Ramon A."/>
            <person name="Rauscher S."/>
            <person name="Record E."/>
            <person name="Riano-Pachon D.M."/>
            <person name="Robert V."/>
            <person name="Roehrig J."/>
            <person name="Ruller R."/>
            <person name="Salamov A."/>
            <person name="Salih N.S."/>
            <person name="Samson R.A."/>
            <person name="Sandor E."/>
            <person name="Sanguinetti M."/>
            <person name="Schuetze T."/>
            <person name="Sepcic K."/>
            <person name="Shelest E."/>
            <person name="Sherlock G."/>
            <person name="Sophianopoulou V."/>
            <person name="Squina F.M."/>
            <person name="Sun H."/>
            <person name="Susca A."/>
            <person name="Todd R.B."/>
            <person name="Tsang A."/>
            <person name="Unkles S.E."/>
            <person name="van de Wiele N."/>
            <person name="van Rossen-Uffink D."/>
            <person name="Oliveira J.V."/>
            <person name="Vesth T.C."/>
            <person name="Visser J."/>
            <person name="Yu J.-H."/>
            <person name="Zhou M."/>
            <person name="Andersen M.R."/>
            <person name="Archer D.B."/>
            <person name="Baker S.E."/>
            <person name="Benoit I."/>
            <person name="Brakhage A.A."/>
            <person name="Braus G.H."/>
            <person name="Fischer R."/>
            <person name="Frisvad J.C."/>
            <person name="Goldman G.H."/>
            <person name="Houbraken J."/>
            <person name="Oakley B."/>
            <person name="Pocsi I."/>
            <person name="Scazzocchio C."/>
            <person name="Seiboth B."/>
            <person name="vanKuyk P.A."/>
            <person name="Wortman J."/>
            <person name="Dyer P.S."/>
            <person name="Grigoriev I.V."/>
        </authorList>
    </citation>
    <scope>NUCLEOTIDE SEQUENCE [LARGE SCALE GENOMIC DNA]</scope>
    <source>
        <strain evidence="10">ITEM 5010</strain>
    </source>
</reference>
<evidence type="ECO:0000256" key="8">
    <source>
        <dbReference type="RuleBase" id="RU361159"/>
    </source>
</evidence>
<dbReference type="GO" id="GO:0005634">
    <property type="term" value="C:nucleus"/>
    <property type="evidence" value="ECO:0007669"/>
    <property type="project" value="TreeGrafter"/>
</dbReference>
<comment type="similarity">
    <text evidence="8">Belongs to the arginase family.</text>
</comment>
<dbReference type="STRING" id="602072.A0A1R3RZZ7"/>
<evidence type="ECO:0000313" key="10">
    <source>
        <dbReference type="Proteomes" id="UP000188318"/>
    </source>
</evidence>
<dbReference type="OMA" id="CHTSAIG"/>
<evidence type="ECO:0000256" key="2">
    <source>
        <dbReference type="ARBA" id="ARBA00012168"/>
    </source>
</evidence>
<dbReference type="Pfam" id="PF00491">
    <property type="entry name" value="Arginase"/>
    <property type="match status" value="1"/>
</dbReference>
<dbReference type="NCBIfam" id="TIGR01229">
    <property type="entry name" value="rocF_arginase"/>
    <property type="match status" value="1"/>
</dbReference>
<dbReference type="InterPro" id="IPR023696">
    <property type="entry name" value="Ureohydrolase_dom_sf"/>
</dbReference>
<dbReference type="EMBL" id="KV907494">
    <property type="protein sequence ID" value="OOG00090.1"/>
    <property type="molecule type" value="Genomic_DNA"/>
</dbReference>
<evidence type="ECO:0000256" key="5">
    <source>
        <dbReference type="ARBA" id="ARBA00022723"/>
    </source>
</evidence>
<evidence type="ECO:0000256" key="4">
    <source>
        <dbReference type="ARBA" id="ARBA00022503"/>
    </source>
</evidence>
<dbReference type="Gene3D" id="3.40.800.10">
    <property type="entry name" value="Ureohydrolase domain"/>
    <property type="match status" value="1"/>
</dbReference>
<evidence type="ECO:0000256" key="1">
    <source>
        <dbReference type="ARBA" id="ARBA00005098"/>
    </source>
</evidence>
<dbReference type="VEuPathDB" id="FungiDB:ASPCADRAFT_203984"/>
<dbReference type="PRINTS" id="PR00116">
    <property type="entry name" value="ARGINASE"/>
</dbReference>
<dbReference type="EC" id="3.5.3.1" evidence="2 8"/>
<dbReference type="SUPFAM" id="SSF52768">
    <property type="entry name" value="Arginase/deacetylase"/>
    <property type="match status" value="1"/>
</dbReference>
<dbReference type="GO" id="GO:0004053">
    <property type="term" value="F:arginase activity"/>
    <property type="evidence" value="ECO:0007669"/>
    <property type="project" value="UniProtKB-EC"/>
</dbReference>
<keyword evidence="10" id="KW-1185">Reference proteome</keyword>
<evidence type="ECO:0000256" key="3">
    <source>
        <dbReference type="ARBA" id="ARBA00018123"/>
    </source>
</evidence>
<protein>
    <recommendedName>
        <fullName evidence="3 8">Arginase</fullName>
        <ecNumber evidence="2 8">3.5.3.1</ecNumber>
    </recommendedName>
</protein>
<evidence type="ECO:0000313" key="9">
    <source>
        <dbReference type="EMBL" id="OOG00090.1"/>
    </source>
</evidence>
<dbReference type="GO" id="GO:0005829">
    <property type="term" value="C:cytosol"/>
    <property type="evidence" value="ECO:0007669"/>
    <property type="project" value="TreeGrafter"/>
</dbReference>
<comment type="cofactor">
    <cofactor evidence="8">
        <name>Mn(2+)</name>
        <dbReference type="ChEBI" id="CHEBI:29035"/>
    </cofactor>
    <text evidence="8">Binds 2 manganese ions per subunit.</text>
</comment>